<dbReference type="PANTHER" id="PTHR42792">
    <property type="entry name" value="FLAGELLIN"/>
    <property type="match status" value="1"/>
</dbReference>
<dbReference type="Pfam" id="PF00700">
    <property type="entry name" value="Flagellin_C"/>
    <property type="match status" value="1"/>
</dbReference>
<comment type="caution">
    <text evidence="5">The sequence shown here is derived from an EMBL/GenBank/DDBJ whole genome shotgun (WGS) entry which is preliminary data.</text>
</comment>
<dbReference type="InterPro" id="IPR046358">
    <property type="entry name" value="Flagellin_C"/>
</dbReference>
<dbReference type="Gene3D" id="6.10.10.10">
    <property type="entry name" value="Flagellar export chaperone, C-terminal domain"/>
    <property type="match status" value="1"/>
</dbReference>
<accession>A0ABT1NBB9</accession>
<evidence type="ECO:0000256" key="1">
    <source>
        <dbReference type="ARBA" id="ARBA00004365"/>
    </source>
</evidence>
<keyword evidence="6" id="KW-1185">Reference proteome</keyword>
<comment type="similarity">
    <text evidence="2">Belongs to the bacterial flagellin family.</text>
</comment>
<dbReference type="SUPFAM" id="SSF64518">
    <property type="entry name" value="Phase 1 flagellin"/>
    <property type="match status" value="1"/>
</dbReference>
<protein>
    <recommendedName>
        <fullName evidence="4">Flagellin C-terminal domain-containing protein</fullName>
    </recommendedName>
</protein>
<dbReference type="InterPro" id="IPR042187">
    <property type="entry name" value="Flagellin_C_sub2"/>
</dbReference>
<evidence type="ECO:0000256" key="3">
    <source>
        <dbReference type="ARBA" id="ARBA00023143"/>
    </source>
</evidence>
<dbReference type="PANTHER" id="PTHR42792:SF2">
    <property type="entry name" value="FLAGELLIN"/>
    <property type="match status" value="1"/>
</dbReference>
<name>A0ABT1NBB9_9FIRM</name>
<keyword evidence="3" id="KW-0975">Bacterial flagellum</keyword>
<dbReference type="InterPro" id="IPR001492">
    <property type="entry name" value="Flagellin"/>
</dbReference>
<dbReference type="Gene3D" id="1.20.1330.10">
    <property type="entry name" value="f41 fragment of flagellin, N-terminal domain"/>
    <property type="match status" value="1"/>
</dbReference>
<evidence type="ECO:0000313" key="6">
    <source>
        <dbReference type="Proteomes" id="UP001651880"/>
    </source>
</evidence>
<feature type="domain" description="Flagellin C-terminal" evidence="4">
    <location>
        <begin position="12"/>
        <end position="95"/>
    </location>
</feature>
<comment type="subcellular location">
    <subcellularLocation>
        <location evidence="1">Bacterial flagellum</location>
    </subcellularLocation>
</comment>
<evidence type="ECO:0000256" key="2">
    <source>
        <dbReference type="ARBA" id="ARBA00005709"/>
    </source>
</evidence>
<evidence type="ECO:0000313" key="5">
    <source>
        <dbReference type="EMBL" id="MCQ1528548.1"/>
    </source>
</evidence>
<proteinExistence type="inferred from homology"/>
<dbReference type="EMBL" id="JAJEKE010000002">
    <property type="protein sequence ID" value="MCQ1528548.1"/>
    <property type="molecule type" value="Genomic_DNA"/>
</dbReference>
<evidence type="ECO:0000259" key="4">
    <source>
        <dbReference type="Pfam" id="PF00700"/>
    </source>
</evidence>
<gene>
    <name evidence="5" type="ORF">LJD61_03185</name>
</gene>
<organism evidence="5 6">
    <name type="scientific">Lutispora saccharofermentans</name>
    <dbReference type="NCBI Taxonomy" id="3024236"/>
    <lineage>
        <taxon>Bacteria</taxon>
        <taxon>Bacillati</taxon>
        <taxon>Bacillota</taxon>
        <taxon>Clostridia</taxon>
        <taxon>Lutisporales</taxon>
        <taxon>Lutisporaceae</taxon>
        <taxon>Lutispora</taxon>
    </lineage>
</organism>
<dbReference type="Proteomes" id="UP001651880">
    <property type="component" value="Unassembled WGS sequence"/>
</dbReference>
<reference evidence="5 6" key="1">
    <citation type="submission" date="2021-10" db="EMBL/GenBank/DDBJ databases">
        <title>Lutispora strain m25 sp. nov., a thermophilic, non-spore-forming bacterium isolated from a lab-scale methanogenic bioreactor digesting anaerobic sludge.</title>
        <authorList>
            <person name="El Houari A."/>
            <person name="Mcdonald J."/>
        </authorList>
    </citation>
    <scope>NUCLEOTIDE SEQUENCE [LARGE SCALE GENOMIC DNA]</scope>
    <source>
        <strain evidence="6">m25</strain>
    </source>
</reference>
<sequence>MSEEDANNAIGFFDNAIRMVSESRSRLGAYQNRLEHTVSNITTTAENLTAAESRIRDVDMALEMSEFTKNSIINQAATAMLAQANQMPQGVLKLLQ</sequence>